<reference evidence="3 4" key="1">
    <citation type="submission" date="2019-06" db="EMBL/GenBank/DDBJ databases">
        <authorList>
            <person name="Lee I."/>
            <person name="Jang G.I."/>
            <person name="Hwang C.Y."/>
        </authorList>
    </citation>
    <scope>NUCLEOTIDE SEQUENCE [LARGE SCALE GENOMIC DNA]</scope>
    <source>
        <strain evidence="3 4">PAMC 28131</strain>
    </source>
</reference>
<proteinExistence type="predicted"/>
<evidence type="ECO:0000313" key="3">
    <source>
        <dbReference type="EMBL" id="TPE61566.1"/>
    </source>
</evidence>
<evidence type="ECO:0000259" key="2">
    <source>
        <dbReference type="Pfam" id="PF13590"/>
    </source>
</evidence>
<dbReference type="InterPro" id="IPR025411">
    <property type="entry name" value="DUF4136"/>
</dbReference>
<dbReference type="Pfam" id="PF13590">
    <property type="entry name" value="DUF4136"/>
    <property type="match status" value="1"/>
</dbReference>
<gene>
    <name evidence="3" type="ORF">FJQ54_08220</name>
</gene>
<keyword evidence="4" id="KW-1185">Reference proteome</keyword>
<dbReference type="Proteomes" id="UP000319897">
    <property type="component" value="Unassembled WGS sequence"/>
</dbReference>
<feature type="domain" description="DUF4136" evidence="2">
    <location>
        <begin position="31"/>
        <end position="187"/>
    </location>
</feature>
<evidence type="ECO:0000256" key="1">
    <source>
        <dbReference type="SAM" id="SignalP"/>
    </source>
</evidence>
<dbReference type="OrthoDB" id="118896at2"/>
<dbReference type="AlphaFoldDB" id="A0A501XLY7"/>
<name>A0A501XLY7_9SPHN</name>
<dbReference type="EMBL" id="VFSU01000022">
    <property type="protein sequence ID" value="TPE61566.1"/>
    <property type="molecule type" value="Genomic_DNA"/>
</dbReference>
<evidence type="ECO:0000313" key="4">
    <source>
        <dbReference type="Proteomes" id="UP000319897"/>
    </source>
</evidence>
<keyword evidence="1" id="KW-0732">Signal</keyword>
<accession>A0A501XLY7</accession>
<dbReference type="PROSITE" id="PS51257">
    <property type="entry name" value="PROKAR_LIPOPROTEIN"/>
    <property type="match status" value="1"/>
</dbReference>
<dbReference type="Gene3D" id="3.30.160.670">
    <property type="match status" value="1"/>
</dbReference>
<organism evidence="3 4">
    <name type="scientific">Sandaracinobacter neustonicus</name>
    <dbReference type="NCBI Taxonomy" id="1715348"/>
    <lineage>
        <taxon>Bacteria</taxon>
        <taxon>Pseudomonadati</taxon>
        <taxon>Pseudomonadota</taxon>
        <taxon>Alphaproteobacteria</taxon>
        <taxon>Sphingomonadales</taxon>
        <taxon>Sphingosinicellaceae</taxon>
        <taxon>Sandaracinobacter</taxon>
    </lineage>
</organism>
<feature type="signal peptide" evidence="1">
    <location>
        <begin position="1"/>
        <end position="19"/>
    </location>
</feature>
<feature type="chain" id="PRO_5021459234" evidence="1">
    <location>
        <begin position="20"/>
        <end position="195"/>
    </location>
</feature>
<comment type="caution">
    <text evidence="3">The sequence shown here is derived from an EMBL/GenBank/DDBJ whole genome shotgun (WGS) entry which is preliminary data.</text>
</comment>
<protein>
    <submittedName>
        <fullName evidence="3">DUF4136 domain-containing protein</fullName>
    </submittedName>
</protein>
<dbReference type="RefSeq" id="WP_140927938.1">
    <property type="nucleotide sequence ID" value="NZ_VFSU01000022.1"/>
</dbReference>
<sequence length="195" mass="21252">MTKRMIGMALLAAPLLALAACSSGPDVKALSDPSANFSQYQTFGFVSPLGTDRSGYQSVVSQQLIASTRREMEARGLRYDPASPQLLVNFNAQLNDKMRVTTVPEPLPPGYGYYGYRRGFYNPWPLYADRTEVSQYREGTLTIDVVDAARKQMIWEGTVTKSVTDKDQQNVTAALDAAVTAAFGKFPIAGPVAAK</sequence>